<feature type="compositionally biased region" description="Basic and acidic residues" evidence="1">
    <location>
        <begin position="27"/>
        <end position="42"/>
    </location>
</feature>
<reference evidence="2 3" key="1">
    <citation type="journal article" date="2024" name="Science">
        <title>Giant polyketide synthase enzymes in the biosynthesis of giant marine polyether toxins.</title>
        <authorList>
            <person name="Fallon T.R."/>
            <person name="Shende V.V."/>
            <person name="Wierzbicki I.H."/>
            <person name="Pendleton A.L."/>
            <person name="Watervoot N.F."/>
            <person name="Auber R.P."/>
            <person name="Gonzalez D.J."/>
            <person name="Wisecaver J.H."/>
            <person name="Moore B.S."/>
        </authorList>
    </citation>
    <scope>NUCLEOTIDE SEQUENCE [LARGE SCALE GENOMIC DNA]</scope>
    <source>
        <strain evidence="2 3">12B1</strain>
    </source>
</reference>
<proteinExistence type="predicted"/>
<comment type="caution">
    <text evidence="2">The sequence shown here is derived from an EMBL/GenBank/DDBJ whole genome shotgun (WGS) entry which is preliminary data.</text>
</comment>
<feature type="compositionally biased region" description="Basic residues" evidence="1">
    <location>
        <begin position="178"/>
        <end position="187"/>
    </location>
</feature>
<dbReference type="Proteomes" id="UP001515480">
    <property type="component" value="Unassembled WGS sequence"/>
</dbReference>
<accession>A0AB34K743</accession>
<feature type="region of interest" description="Disordered" evidence="1">
    <location>
        <begin position="158"/>
        <end position="192"/>
    </location>
</feature>
<feature type="region of interest" description="Disordered" evidence="1">
    <location>
        <begin position="1"/>
        <end position="56"/>
    </location>
</feature>
<sequence length="235" mass="25700">MLTPRPLARGLNLVAAGPTTSRQRQPRWCDRRSPRYASDRNPTRSGPPRQKSAVGLRMASAPSLGCGRASRRARASCVSSASARGLQAVWCARWAWRRALRAPEWQRSESTLGALESFGEEERAEASVEALELEAMLQHEGFGEQVAAPQRLAPCGSTAVGKELGDEGGPSASGAAASRRRTRRRTRQAGEQTTLARAHLRCFDAALMFCRRISCSLKRDGSWCLPPGCVNVREW</sequence>
<organism evidence="2 3">
    <name type="scientific">Prymnesium parvum</name>
    <name type="common">Toxic golden alga</name>
    <dbReference type="NCBI Taxonomy" id="97485"/>
    <lineage>
        <taxon>Eukaryota</taxon>
        <taxon>Haptista</taxon>
        <taxon>Haptophyta</taxon>
        <taxon>Prymnesiophyceae</taxon>
        <taxon>Prymnesiales</taxon>
        <taxon>Prymnesiaceae</taxon>
        <taxon>Prymnesium</taxon>
    </lineage>
</organism>
<gene>
    <name evidence="2" type="ORF">AB1Y20_009636</name>
</gene>
<dbReference type="EMBL" id="JBGBPQ010000002">
    <property type="protein sequence ID" value="KAL1528279.1"/>
    <property type="molecule type" value="Genomic_DNA"/>
</dbReference>
<keyword evidence="3" id="KW-1185">Reference proteome</keyword>
<evidence type="ECO:0000313" key="2">
    <source>
        <dbReference type="EMBL" id="KAL1528279.1"/>
    </source>
</evidence>
<name>A0AB34K743_PRYPA</name>
<protein>
    <submittedName>
        <fullName evidence="2">Uncharacterized protein</fullName>
    </submittedName>
</protein>
<dbReference type="AlphaFoldDB" id="A0AB34K743"/>
<evidence type="ECO:0000256" key="1">
    <source>
        <dbReference type="SAM" id="MobiDB-lite"/>
    </source>
</evidence>
<evidence type="ECO:0000313" key="3">
    <source>
        <dbReference type="Proteomes" id="UP001515480"/>
    </source>
</evidence>